<feature type="compositionally biased region" description="Basic and acidic residues" evidence="1">
    <location>
        <begin position="1"/>
        <end position="30"/>
    </location>
</feature>
<comment type="caution">
    <text evidence="2">The sequence shown here is derived from an EMBL/GenBank/DDBJ whole genome shotgun (WGS) entry which is preliminary data.</text>
</comment>
<reference evidence="2" key="1">
    <citation type="submission" date="2021-03" db="EMBL/GenBank/DDBJ databases">
        <title>Draft genome sequence of rust myrtle Austropuccinia psidii MF-1, a brazilian biotype.</title>
        <authorList>
            <person name="Quecine M.C."/>
            <person name="Pachon D.M.R."/>
            <person name="Bonatelli M.L."/>
            <person name="Correr F.H."/>
            <person name="Franceschini L.M."/>
            <person name="Leite T.F."/>
            <person name="Margarido G.R.A."/>
            <person name="Almeida C.A."/>
            <person name="Ferrarezi J.A."/>
            <person name="Labate C.A."/>
        </authorList>
    </citation>
    <scope>NUCLEOTIDE SEQUENCE</scope>
    <source>
        <strain evidence="2">MF-1</strain>
    </source>
</reference>
<organism evidence="2 3">
    <name type="scientific">Austropuccinia psidii MF-1</name>
    <dbReference type="NCBI Taxonomy" id="1389203"/>
    <lineage>
        <taxon>Eukaryota</taxon>
        <taxon>Fungi</taxon>
        <taxon>Dikarya</taxon>
        <taxon>Basidiomycota</taxon>
        <taxon>Pucciniomycotina</taxon>
        <taxon>Pucciniomycetes</taxon>
        <taxon>Pucciniales</taxon>
        <taxon>Sphaerophragmiaceae</taxon>
        <taxon>Austropuccinia</taxon>
    </lineage>
</organism>
<dbReference type="AlphaFoldDB" id="A0A9Q3DLV5"/>
<evidence type="ECO:0000313" key="2">
    <source>
        <dbReference type="EMBL" id="MBW0503375.1"/>
    </source>
</evidence>
<name>A0A9Q3DLV5_9BASI</name>
<evidence type="ECO:0000313" key="3">
    <source>
        <dbReference type="Proteomes" id="UP000765509"/>
    </source>
</evidence>
<protein>
    <submittedName>
        <fullName evidence="2">Uncharacterized protein</fullName>
    </submittedName>
</protein>
<keyword evidence="3" id="KW-1185">Reference proteome</keyword>
<evidence type="ECO:0000256" key="1">
    <source>
        <dbReference type="SAM" id="MobiDB-lite"/>
    </source>
</evidence>
<proteinExistence type="predicted"/>
<sequence length="117" mass="14030">MERQAQNQEPKKKEAIPGTHIEEERKEERVIIPTKFQNSNSPKPDQPEEEIENISNENDDEEIPNKEKKFRRSQKKQVETKFEIHKVFKEIMQQKINLTIEESMRMSPNFVHKSKEL</sequence>
<gene>
    <name evidence="2" type="ORF">O181_043090</name>
</gene>
<accession>A0A9Q3DLV5</accession>
<dbReference type="EMBL" id="AVOT02017336">
    <property type="protein sequence ID" value="MBW0503375.1"/>
    <property type="molecule type" value="Genomic_DNA"/>
</dbReference>
<dbReference type="Proteomes" id="UP000765509">
    <property type="component" value="Unassembled WGS sequence"/>
</dbReference>
<feature type="region of interest" description="Disordered" evidence="1">
    <location>
        <begin position="1"/>
        <end position="76"/>
    </location>
</feature>
<feature type="compositionally biased region" description="Acidic residues" evidence="1">
    <location>
        <begin position="47"/>
        <end position="62"/>
    </location>
</feature>